<dbReference type="InterPro" id="IPR019775">
    <property type="entry name" value="WD40_repeat_CS"/>
</dbReference>
<feature type="repeat" description="WD" evidence="1">
    <location>
        <begin position="615"/>
        <end position="656"/>
    </location>
</feature>
<dbReference type="PROSITE" id="PS50082">
    <property type="entry name" value="WD_REPEATS_2"/>
    <property type="match status" value="3"/>
</dbReference>
<protein>
    <recommendedName>
        <fullName evidence="5">WD40-repeat-containing domain</fullName>
    </recommendedName>
</protein>
<sequence length="795" mass="94984">MSKTLDRCQYHQKVGIAVEWLTRDENNYSILCENCLAERANNKHIYLLKDAELILQQFRLEFLYRFEEEQKGKINFLKNMQIIVQKLQNHFSQTLDQINNKINERMEFNTMIFNQGGMQNEKNENLSGKLNIKNFGEQLIEEITRCKRMKKIGGEQNIIEFQNQIQHDILRLQQGDILYECFELMIQVDEKRIVKLMENNQMNVEYQQGNIQRTPKLDLICKEHDKEIIIFDLSEQQQREYRARCVECDPCIFTSLTKCQNLWRNYERQQSEILTQYYQSRKSQIWIITQQLFQLKNSFIEKINSIIIQLNGVMVQTEQDILKIIGSMNKDWNTMTLNEVLDIADILSKPEQMKQCLKEMEIKYKMKNLNIDCIFQNSIEELQEINNQIAQLNLCFIHEQGGNNNNDYQSPKYNYRSRQNSEKKKQRSNSTLSENFQVQLKDQIQDQKFKKINNKIKSLEEWRIQQLKWSDKYIDYQLFFTKKQAEWCNAIAFNKQGNIMIAGCIFSIKVFDFLKGRIVQTYQAKQHSGDINCLLFSKQINQFISGSDDRTIRIWNQIDQNEWKCIQVLQGHEDWVLCLIQTEDEQTILSGSRDKSIKKWIKNQLNQTFECTQTLHVHTDAVLGLSLNKSESFMVSCSYDKSIIIWEIQESFQIEKKQIIQNETYANRVLFINETQFLFQPNNNENVHIFKYNSQLQQFQASKHNIQQVQADDDYQYFPSKFLTKQECFANIHNKYLYITKQINEEEYEILQIIEFEDYRKFGSFTEDGEYLVTWHYSSCEFQIRKNVGTSRISW</sequence>
<feature type="region of interest" description="Disordered" evidence="2">
    <location>
        <begin position="406"/>
        <end position="432"/>
    </location>
</feature>
<dbReference type="GO" id="GO:0097361">
    <property type="term" value="C:cytosolic [4Fe-4S] assembly targeting complex"/>
    <property type="evidence" value="ECO:0007669"/>
    <property type="project" value="TreeGrafter"/>
</dbReference>
<evidence type="ECO:0000313" key="3">
    <source>
        <dbReference type="EMBL" id="CAD8201530.1"/>
    </source>
</evidence>
<evidence type="ECO:0008006" key="5">
    <source>
        <dbReference type="Google" id="ProtNLM"/>
    </source>
</evidence>
<keyword evidence="4" id="KW-1185">Reference proteome</keyword>
<dbReference type="SMART" id="SM00320">
    <property type="entry name" value="WD40"/>
    <property type="match status" value="4"/>
</dbReference>
<dbReference type="PROSITE" id="PS00678">
    <property type="entry name" value="WD_REPEATS_1"/>
    <property type="match status" value="1"/>
</dbReference>
<dbReference type="InterPro" id="IPR001680">
    <property type="entry name" value="WD40_rpt"/>
</dbReference>
<comment type="caution">
    <text evidence="3">The sequence shown here is derived from an EMBL/GenBank/DDBJ whole genome shotgun (WGS) entry which is preliminary data.</text>
</comment>
<dbReference type="EMBL" id="CAJJDO010000128">
    <property type="protein sequence ID" value="CAD8201530.1"/>
    <property type="molecule type" value="Genomic_DNA"/>
</dbReference>
<name>A0A8S1XJA4_9CILI</name>
<gene>
    <name evidence="3" type="ORF">PPENT_87.1.T1280060</name>
</gene>
<reference evidence="3" key="1">
    <citation type="submission" date="2021-01" db="EMBL/GenBank/DDBJ databases">
        <authorList>
            <consortium name="Genoscope - CEA"/>
            <person name="William W."/>
        </authorList>
    </citation>
    <scope>NUCLEOTIDE SEQUENCE</scope>
</reference>
<dbReference type="GO" id="GO:0016226">
    <property type="term" value="P:iron-sulfur cluster assembly"/>
    <property type="evidence" value="ECO:0007669"/>
    <property type="project" value="TreeGrafter"/>
</dbReference>
<evidence type="ECO:0000256" key="2">
    <source>
        <dbReference type="SAM" id="MobiDB-lite"/>
    </source>
</evidence>
<evidence type="ECO:0000256" key="1">
    <source>
        <dbReference type="PROSITE-ProRule" id="PRU00221"/>
    </source>
</evidence>
<dbReference type="PROSITE" id="PS50294">
    <property type="entry name" value="WD_REPEATS_REGION"/>
    <property type="match status" value="3"/>
</dbReference>
<dbReference type="OrthoDB" id="674604at2759"/>
<feature type="compositionally biased region" description="Polar residues" evidence="2">
    <location>
        <begin position="406"/>
        <end position="418"/>
    </location>
</feature>
<feature type="repeat" description="WD" evidence="1">
    <location>
        <begin position="524"/>
        <end position="556"/>
    </location>
</feature>
<dbReference type="Pfam" id="PF00400">
    <property type="entry name" value="WD40"/>
    <property type="match status" value="3"/>
</dbReference>
<feature type="repeat" description="WD" evidence="1">
    <location>
        <begin position="569"/>
        <end position="600"/>
    </location>
</feature>
<keyword evidence="1" id="KW-0853">WD repeat</keyword>
<organism evidence="3 4">
    <name type="scientific">Paramecium pentaurelia</name>
    <dbReference type="NCBI Taxonomy" id="43138"/>
    <lineage>
        <taxon>Eukaryota</taxon>
        <taxon>Sar</taxon>
        <taxon>Alveolata</taxon>
        <taxon>Ciliophora</taxon>
        <taxon>Intramacronucleata</taxon>
        <taxon>Oligohymenophorea</taxon>
        <taxon>Peniculida</taxon>
        <taxon>Parameciidae</taxon>
        <taxon>Paramecium</taxon>
    </lineage>
</organism>
<accession>A0A8S1XJA4</accession>
<dbReference type="AlphaFoldDB" id="A0A8S1XJA4"/>
<proteinExistence type="predicted"/>
<dbReference type="Proteomes" id="UP000689195">
    <property type="component" value="Unassembled WGS sequence"/>
</dbReference>
<dbReference type="PANTHER" id="PTHR19920">
    <property type="entry name" value="WD40 PROTEIN CIAO1"/>
    <property type="match status" value="1"/>
</dbReference>
<evidence type="ECO:0000313" key="4">
    <source>
        <dbReference type="Proteomes" id="UP000689195"/>
    </source>
</evidence>
<dbReference type="PANTHER" id="PTHR19920:SF0">
    <property type="entry name" value="CYTOSOLIC IRON-SULFUR PROTEIN ASSEMBLY PROTEIN CIAO1-RELATED"/>
    <property type="match status" value="1"/>
</dbReference>